<dbReference type="PRINTS" id="PR00032">
    <property type="entry name" value="HTHARAC"/>
</dbReference>
<evidence type="ECO:0000256" key="2">
    <source>
        <dbReference type="ARBA" id="ARBA00023125"/>
    </source>
</evidence>
<sequence length="341" mass="38822">MPITLAQADFAELFDETEASQPPTSELDDTAWDYPTALGQGHYRSIQLREGLDLVIAHYQLWDDLIIQLPERPHPLEYGLLLSGHCRDQHQSIKAGQYFVCSSGIAPQEQWEILATQPVIEVNVHIEPERFCEFIGYPLDTTTRAVQKLVGNPEQEYLGWTGMATAPLQMVAQQILHCPYQGLTQRMYLESKVWELMALLIEQISEPQQSACASPLKADDIERIHHAKNILLQQMEQPPSLLELARQVGLNDCTLKRGFRQVFGTTAFGYLHRYRLEQARCLLETEDLNIAEVAQRVGFADRSYFTAAFRKQFGCNPGVYRRAQRTRVKPNIPLTPQKNSA</sequence>
<dbReference type="PROSITE" id="PS01124">
    <property type="entry name" value="HTH_ARAC_FAMILY_2"/>
    <property type="match status" value="1"/>
</dbReference>
<dbReference type="PROSITE" id="PS00041">
    <property type="entry name" value="HTH_ARAC_FAMILY_1"/>
    <property type="match status" value="1"/>
</dbReference>
<reference evidence="5" key="1">
    <citation type="submission" date="2020-05" db="EMBL/GenBank/DDBJ databases">
        <authorList>
            <person name="Zhu T."/>
            <person name="Keshari N."/>
            <person name="Lu X."/>
        </authorList>
    </citation>
    <scope>NUCLEOTIDE SEQUENCE</scope>
    <source>
        <strain evidence="5">NK1-12</strain>
    </source>
</reference>
<dbReference type="GO" id="GO:0043565">
    <property type="term" value="F:sequence-specific DNA binding"/>
    <property type="evidence" value="ECO:0007669"/>
    <property type="project" value="InterPro"/>
</dbReference>
<dbReference type="GO" id="GO:0003700">
    <property type="term" value="F:DNA-binding transcription factor activity"/>
    <property type="evidence" value="ECO:0007669"/>
    <property type="project" value="InterPro"/>
</dbReference>
<evidence type="ECO:0000256" key="1">
    <source>
        <dbReference type="ARBA" id="ARBA00023015"/>
    </source>
</evidence>
<dbReference type="InterPro" id="IPR053142">
    <property type="entry name" value="PchR_regulatory_protein"/>
</dbReference>
<dbReference type="RefSeq" id="WP_316436761.1">
    <property type="nucleotide sequence ID" value="NZ_CP053587.1"/>
</dbReference>
<protein>
    <submittedName>
        <fullName evidence="5">Helix-turn-helix transcriptional regulator</fullName>
    </submittedName>
</protein>
<name>A0AA97AL77_9CYAN</name>
<evidence type="ECO:0000259" key="4">
    <source>
        <dbReference type="PROSITE" id="PS01124"/>
    </source>
</evidence>
<dbReference type="Gene3D" id="1.10.10.60">
    <property type="entry name" value="Homeodomain-like"/>
    <property type="match status" value="2"/>
</dbReference>
<dbReference type="Pfam" id="PF12833">
    <property type="entry name" value="HTH_18"/>
    <property type="match status" value="1"/>
</dbReference>
<organism evidence="5">
    <name type="scientific">Leptolyngbya sp. NK1-12</name>
    <dbReference type="NCBI Taxonomy" id="2547451"/>
    <lineage>
        <taxon>Bacteria</taxon>
        <taxon>Bacillati</taxon>
        <taxon>Cyanobacteriota</taxon>
        <taxon>Cyanophyceae</taxon>
        <taxon>Leptolyngbyales</taxon>
        <taxon>Leptolyngbyaceae</taxon>
        <taxon>Leptolyngbya group</taxon>
        <taxon>Leptolyngbya</taxon>
    </lineage>
</organism>
<evidence type="ECO:0000313" key="5">
    <source>
        <dbReference type="EMBL" id="WNZ27136.1"/>
    </source>
</evidence>
<dbReference type="EMBL" id="CP053587">
    <property type="protein sequence ID" value="WNZ27136.1"/>
    <property type="molecule type" value="Genomic_DNA"/>
</dbReference>
<keyword evidence="1" id="KW-0805">Transcription regulation</keyword>
<evidence type="ECO:0000256" key="3">
    <source>
        <dbReference type="ARBA" id="ARBA00023163"/>
    </source>
</evidence>
<accession>A0AA97AL77</accession>
<dbReference type="PANTHER" id="PTHR47893">
    <property type="entry name" value="REGULATORY PROTEIN PCHR"/>
    <property type="match status" value="1"/>
</dbReference>
<dbReference type="SUPFAM" id="SSF46689">
    <property type="entry name" value="Homeodomain-like"/>
    <property type="match status" value="2"/>
</dbReference>
<dbReference type="InterPro" id="IPR018062">
    <property type="entry name" value="HTH_AraC-typ_CS"/>
</dbReference>
<dbReference type="SMART" id="SM00342">
    <property type="entry name" value="HTH_ARAC"/>
    <property type="match status" value="1"/>
</dbReference>
<dbReference type="InterPro" id="IPR020449">
    <property type="entry name" value="Tscrpt_reg_AraC-type_HTH"/>
</dbReference>
<dbReference type="PANTHER" id="PTHR47893:SF1">
    <property type="entry name" value="REGULATORY PROTEIN PCHR"/>
    <property type="match status" value="1"/>
</dbReference>
<feature type="domain" description="HTH araC/xylS-type" evidence="4">
    <location>
        <begin position="225"/>
        <end position="323"/>
    </location>
</feature>
<dbReference type="AlphaFoldDB" id="A0AA97AL77"/>
<keyword evidence="2" id="KW-0238">DNA-binding</keyword>
<gene>
    <name evidence="5" type="ORF">HJG54_29950</name>
</gene>
<dbReference type="InterPro" id="IPR009057">
    <property type="entry name" value="Homeodomain-like_sf"/>
</dbReference>
<proteinExistence type="predicted"/>
<dbReference type="InterPro" id="IPR018060">
    <property type="entry name" value="HTH_AraC"/>
</dbReference>
<keyword evidence="3" id="KW-0804">Transcription</keyword>